<feature type="region of interest" description="Disordered" evidence="1">
    <location>
        <begin position="1"/>
        <end position="37"/>
    </location>
</feature>
<accession>A0A5N5NU36</accession>
<evidence type="ECO:0000313" key="3">
    <source>
        <dbReference type="Proteomes" id="UP000327468"/>
    </source>
</evidence>
<dbReference type="OrthoDB" id="691673at2759"/>
<evidence type="ECO:0000256" key="1">
    <source>
        <dbReference type="SAM" id="MobiDB-lite"/>
    </source>
</evidence>
<protein>
    <submittedName>
        <fullName evidence="2">Uncharacterized protein</fullName>
    </submittedName>
</protein>
<dbReference type="AlphaFoldDB" id="A0A5N5NU36"/>
<name>A0A5N5NU36_PANHP</name>
<evidence type="ECO:0000313" key="2">
    <source>
        <dbReference type="EMBL" id="KAB5570920.1"/>
    </source>
</evidence>
<organism evidence="2 3">
    <name type="scientific">Pangasianodon hypophthalmus</name>
    <name type="common">Striped catfish</name>
    <name type="synonym">Helicophagus hypophthalmus</name>
    <dbReference type="NCBI Taxonomy" id="310915"/>
    <lineage>
        <taxon>Eukaryota</taxon>
        <taxon>Metazoa</taxon>
        <taxon>Chordata</taxon>
        <taxon>Craniata</taxon>
        <taxon>Vertebrata</taxon>
        <taxon>Euteleostomi</taxon>
        <taxon>Actinopterygii</taxon>
        <taxon>Neopterygii</taxon>
        <taxon>Teleostei</taxon>
        <taxon>Ostariophysi</taxon>
        <taxon>Siluriformes</taxon>
        <taxon>Pangasiidae</taxon>
        <taxon>Pangasianodon</taxon>
    </lineage>
</organism>
<dbReference type="EMBL" id="VFJC01000008">
    <property type="protein sequence ID" value="KAB5570920.1"/>
    <property type="molecule type" value="Genomic_DNA"/>
</dbReference>
<comment type="caution">
    <text evidence="2">The sequence shown here is derived from an EMBL/GenBank/DDBJ whole genome shotgun (WGS) entry which is preliminary data.</text>
</comment>
<dbReference type="Proteomes" id="UP000327468">
    <property type="component" value="Chromosome 7"/>
</dbReference>
<keyword evidence="3" id="KW-1185">Reference proteome</keyword>
<proteinExistence type="predicted"/>
<reference evidence="2 3" key="1">
    <citation type="submission" date="2019-06" db="EMBL/GenBank/DDBJ databases">
        <title>A chromosome-scale genome assembly of the striped catfish, Pangasianodon hypophthalmus.</title>
        <authorList>
            <person name="Wen M."/>
            <person name="Zahm M."/>
            <person name="Roques C."/>
            <person name="Cabau C."/>
            <person name="Klopp C."/>
            <person name="Donnadieu C."/>
            <person name="Jouanno E."/>
            <person name="Avarre J.-C."/>
            <person name="Campet M."/>
            <person name="Ha T.T.T."/>
            <person name="Dugue R."/>
            <person name="Lampietro C."/>
            <person name="Louis A."/>
            <person name="Herpin A."/>
            <person name="Echchiki A."/>
            <person name="Berthelot C."/>
            <person name="Parey E."/>
            <person name="Roest-Crollius H."/>
            <person name="Braasch I."/>
            <person name="Postlethwait J."/>
            <person name="Bobe J."/>
            <person name="Montfort J."/>
            <person name="Bouchez O."/>
            <person name="Begum T."/>
            <person name="Schartl M."/>
            <person name="Guiguen Y."/>
        </authorList>
    </citation>
    <scope>NUCLEOTIDE SEQUENCE [LARGE SCALE GENOMIC DNA]</scope>
    <source>
        <strain evidence="2 3">Indonesia</strain>
        <tissue evidence="2">Blood</tissue>
    </source>
</reference>
<sequence>MELCGLHSSSNGHTHVQDWHNETSAGYLPQKRKRSDFPNMTGDRSECASAFPAEETAKNHSRFVQIDGQRGVYYSESWEMNGSTLYLPVRGTVLANMHKYEQISFEQGCFCIGDETGGFRQRVQGQALHCWRYSKEEKKLFIALSYFFTHCDVFQEVLSSLGCL</sequence>
<gene>
    <name evidence="2" type="ORF">PHYPO_G00218980</name>
</gene>